<feature type="transmembrane region" description="Helical" evidence="1">
    <location>
        <begin position="85"/>
        <end position="106"/>
    </location>
</feature>
<sequence>MACLPVVLAAGYFFGYPPRWLLWSYPVGSVVSFFAYAVDKSAARQGRGRISEKTLHWLGLLSGWPGALLAQQLLRHKSSKAQFRAVFWCSVVLNIQASIFLASPYGQALAGR</sequence>
<reference evidence="2 3" key="1">
    <citation type="submission" date="2020-06" db="EMBL/GenBank/DDBJ databases">
        <title>Acidovorax antarctica sp. nov., isolated from Corinth ice sheet soil, Antarctic Fields Peninsula.</title>
        <authorList>
            <person name="Xu Q."/>
            <person name="Peng F."/>
        </authorList>
    </citation>
    <scope>NUCLEOTIDE SEQUENCE [LARGE SCALE GENOMIC DNA]</scope>
    <source>
        <strain evidence="2 3">16-35-5</strain>
        <plasmid evidence="2 3">unnamed1</plasmid>
    </source>
</reference>
<proteinExistence type="predicted"/>
<dbReference type="Proteomes" id="UP000509579">
    <property type="component" value="Plasmid unnamed1"/>
</dbReference>
<organism evidence="2 3">
    <name type="scientific">Comamonas antarctica</name>
    <dbReference type="NCBI Taxonomy" id="2743470"/>
    <lineage>
        <taxon>Bacteria</taxon>
        <taxon>Pseudomonadati</taxon>
        <taxon>Pseudomonadota</taxon>
        <taxon>Betaproteobacteria</taxon>
        <taxon>Burkholderiales</taxon>
        <taxon>Comamonadaceae</taxon>
        <taxon>Comamonas</taxon>
    </lineage>
</organism>
<evidence type="ECO:0000256" key="1">
    <source>
        <dbReference type="SAM" id="Phobius"/>
    </source>
</evidence>
<dbReference type="PIRSF" id="PIRSF002599">
    <property type="entry name" value="Cold_shock_A"/>
    <property type="match status" value="1"/>
</dbReference>
<dbReference type="InterPro" id="IPR012156">
    <property type="entry name" value="Cold_shock_CspA"/>
</dbReference>
<evidence type="ECO:0000313" key="3">
    <source>
        <dbReference type="Proteomes" id="UP000509579"/>
    </source>
</evidence>
<keyword evidence="2" id="KW-0614">Plasmid</keyword>
<dbReference type="EMBL" id="CP054841">
    <property type="protein sequence ID" value="QKV55642.1"/>
    <property type="molecule type" value="Genomic_DNA"/>
</dbReference>
<gene>
    <name evidence="2" type="ORF">HUK68_20125</name>
</gene>
<dbReference type="InterPro" id="IPR010718">
    <property type="entry name" value="DUF1294"/>
</dbReference>
<feature type="transmembrane region" description="Helical" evidence="1">
    <location>
        <begin position="20"/>
        <end position="38"/>
    </location>
</feature>
<keyword evidence="1" id="KW-0812">Transmembrane</keyword>
<keyword evidence="1" id="KW-1133">Transmembrane helix</keyword>
<name>A0A6N1XBZ7_9BURK</name>
<protein>
    <submittedName>
        <fullName evidence="2">DUF1294 domain-containing protein</fullName>
    </submittedName>
</protein>
<evidence type="ECO:0000313" key="2">
    <source>
        <dbReference type="EMBL" id="QKV55642.1"/>
    </source>
</evidence>
<dbReference type="Pfam" id="PF06961">
    <property type="entry name" value="DUF1294"/>
    <property type="match status" value="1"/>
</dbReference>
<dbReference type="AlphaFoldDB" id="A0A6N1XBZ7"/>
<geneLocation type="plasmid" evidence="2 3">
    <name>unnamed1</name>
</geneLocation>
<accession>A0A6N1XBZ7</accession>
<dbReference type="GO" id="GO:0003676">
    <property type="term" value="F:nucleic acid binding"/>
    <property type="evidence" value="ECO:0007669"/>
    <property type="project" value="InterPro"/>
</dbReference>
<dbReference type="KEGG" id="aant:HUK68_20125"/>
<keyword evidence="3" id="KW-1185">Reference proteome</keyword>
<keyword evidence="1" id="KW-0472">Membrane</keyword>